<feature type="signal peptide" evidence="1">
    <location>
        <begin position="1"/>
        <end position="23"/>
    </location>
</feature>
<reference evidence="5" key="2">
    <citation type="submission" date="2016-02" db="EMBL/GenBank/DDBJ databases">
        <title>Draft genome sequence of five rapidly growing Mycobacterium species.</title>
        <authorList>
            <person name="Katahira K."/>
            <person name="Gotou Y."/>
            <person name="Iida K."/>
            <person name="Ogura Y."/>
            <person name="Hayashi T."/>
        </authorList>
    </citation>
    <scope>NUCLEOTIDE SEQUENCE [LARGE SCALE GENOMIC DNA]</scope>
    <source>
        <strain evidence="5">JCM6368</strain>
    </source>
</reference>
<proteinExistence type="predicted"/>
<dbReference type="Proteomes" id="UP000069705">
    <property type="component" value="Unassembled WGS sequence"/>
</dbReference>
<dbReference type="PANTHER" id="PTHR33371">
    <property type="entry name" value="INTERMEMBRANE PHOSPHOLIPID TRANSPORT SYSTEM BINDING PROTEIN MLAD-RELATED"/>
    <property type="match status" value="1"/>
</dbReference>
<dbReference type="InterPro" id="IPR024516">
    <property type="entry name" value="Mce_C"/>
</dbReference>
<dbReference type="InterPro" id="IPR005693">
    <property type="entry name" value="Mce"/>
</dbReference>
<name>A0A100WQ58_MYCFO</name>
<reference evidence="4 5" key="1">
    <citation type="journal article" date="2016" name="Genome Announc.">
        <title>Draft Genome Sequences of Five Rapidly Growing Mycobacterium Species, M. thermoresistibile, M. fortuitum subsp. acetamidolyticum, M. canariasense, M. brisbanense, and M. novocastrense.</title>
        <authorList>
            <person name="Katahira K."/>
            <person name="Ogura Y."/>
            <person name="Gotoh Y."/>
            <person name="Hayashi T."/>
        </authorList>
    </citation>
    <scope>NUCLEOTIDE SEQUENCE [LARGE SCALE GENOMIC DNA]</scope>
    <source>
        <strain evidence="4 5">JCM6368</strain>
    </source>
</reference>
<evidence type="ECO:0000313" key="4">
    <source>
        <dbReference type="EMBL" id="GAT01979.1"/>
    </source>
</evidence>
<dbReference type="AlphaFoldDB" id="A0A100WQ58"/>
<dbReference type="Pfam" id="PF11887">
    <property type="entry name" value="Mce4_CUP1"/>
    <property type="match status" value="1"/>
</dbReference>
<evidence type="ECO:0000313" key="5">
    <source>
        <dbReference type="Proteomes" id="UP000069705"/>
    </source>
</evidence>
<evidence type="ECO:0000259" key="2">
    <source>
        <dbReference type="Pfam" id="PF02470"/>
    </source>
</evidence>
<gene>
    <name evidence="4" type="ORF">RMCFA_2091</name>
</gene>
<feature type="chain" id="PRO_5038937326" evidence="1">
    <location>
        <begin position="24"/>
        <end position="381"/>
    </location>
</feature>
<dbReference type="EMBL" id="BCSZ01000020">
    <property type="protein sequence ID" value="GAT01979.1"/>
    <property type="molecule type" value="Genomic_DNA"/>
</dbReference>
<dbReference type="InterPro" id="IPR052336">
    <property type="entry name" value="MlaD_Phospholipid_Transporter"/>
</dbReference>
<accession>A0A100WQ58</accession>
<feature type="domain" description="Mce/MlaD" evidence="2">
    <location>
        <begin position="48"/>
        <end position="122"/>
    </location>
</feature>
<dbReference type="GO" id="GO:0005576">
    <property type="term" value="C:extracellular region"/>
    <property type="evidence" value="ECO:0007669"/>
    <property type="project" value="TreeGrafter"/>
</dbReference>
<feature type="domain" description="Mammalian cell entry C-terminal" evidence="3">
    <location>
        <begin position="129"/>
        <end position="301"/>
    </location>
</feature>
<organism evidence="4 5">
    <name type="scientific">Mycolicibacterium fortuitum subsp. acetamidolyticum</name>
    <dbReference type="NCBI Taxonomy" id="144550"/>
    <lineage>
        <taxon>Bacteria</taxon>
        <taxon>Bacillati</taxon>
        <taxon>Actinomycetota</taxon>
        <taxon>Actinomycetes</taxon>
        <taxon>Mycobacteriales</taxon>
        <taxon>Mycobacteriaceae</taxon>
        <taxon>Mycolicibacterium</taxon>
    </lineage>
</organism>
<protein>
    <submittedName>
        <fullName evidence="4">Virulence factor Mce family protein</fullName>
    </submittedName>
</protein>
<dbReference type="Pfam" id="PF02470">
    <property type="entry name" value="MlaD"/>
    <property type="match status" value="1"/>
</dbReference>
<dbReference type="InterPro" id="IPR003399">
    <property type="entry name" value="Mce/MlaD"/>
</dbReference>
<dbReference type="NCBIfam" id="TIGR00996">
    <property type="entry name" value="Mtu_fam_mce"/>
    <property type="match status" value="1"/>
</dbReference>
<dbReference type="PROSITE" id="PS51257">
    <property type="entry name" value="PROKAR_LIPOPROTEIN"/>
    <property type="match status" value="1"/>
</dbReference>
<keyword evidence="1" id="KW-0732">Signal</keyword>
<comment type="caution">
    <text evidence="4">The sequence shown here is derived from an EMBL/GenBank/DDBJ whole genome shotgun (WGS) entry which is preliminary data.</text>
</comment>
<sequence length="381" mass="40786">MIDRRLHRTGSALLAALVLVSSASGCSQWRGVNTLDLPGTEGHRNNPFTIQAQFPDVENLQRNSRVRVGDVTVGNVTKIERQGWHALVTMSLNGDVKLPANATATVGQTSLLGSLHVELAPPVGVAPQGRLTAGAVIPLSSGSIYPSTEQTLAGISMLLNGGGIGQLQDITQSLSTAFAGREGDLRSLLTQLDQFIGSLNDQTTDIIAATDSFNGLVSQLADQKPVLDKALQTLPAALQVLSDQRQHLADALTELGRFSALTADTVNQTKENLIKELNDLGPVLQSLADAGPALTRSLSFFATFPYPKETLNKWLRGEYANQTIILDLTLSRLDASFFTGTRWEGDLTELELQWGRTIGQMPSPYTAANPLVAPYHGDQGP</sequence>
<evidence type="ECO:0000259" key="3">
    <source>
        <dbReference type="Pfam" id="PF11887"/>
    </source>
</evidence>
<dbReference type="PANTHER" id="PTHR33371:SF15">
    <property type="entry name" value="LIPOPROTEIN LPRN"/>
    <property type="match status" value="1"/>
</dbReference>
<dbReference type="RefSeq" id="WP_061263264.1">
    <property type="nucleotide sequence ID" value="NZ_BCSZ01000020.1"/>
</dbReference>
<evidence type="ECO:0000256" key="1">
    <source>
        <dbReference type="SAM" id="SignalP"/>
    </source>
</evidence>